<feature type="active site" description="Nucleophile" evidence="9">
    <location>
        <position position="154"/>
    </location>
</feature>
<dbReference type="InterPro" id="IPR005490">
    <property type="entry name" value="LD_TPept_cat_dom"/>
</dbReference>
<evidence type="ECO:0000256" key="1">
    <source>
        <dbReference type="ARBA" id="ARBA00004752"/>
    </source>
</evidence>
<gene>
    <name evidence="11" type="primary">ykuD_1</name>
    <name evidence="11" type="ORF">C1752_03869</name>
</gene>
<dbReference type="PANTHER" id="PTHR30582:SF24">
    <property type="entry name" value="L,D-TRANSPEPTIDASE ERFK_SRFK-RELATED"/>
    <property type="match status" value="1"/>
</dbReference>
<evidence type="ECO:0000256" key="9">
    <source>
        <dbReference type="PROSITE-ProRule" id="PRU01373"/>
    </source>
</evidence>
<keyword evidence="8 9" id="KW-0961">Cell wall biogenesis/degradation</keyword>
<dbReference type="EC" id="2.-.-.-" evidence="11"/>
<dbReference type="PANTHER" id="PTHR30582">
    <property type="entry name" value="L,D-TRANSPEPTIDASE"/>
    <property type="match status" value="1"/>
</dbReference>
<keyword evidence="5" id="KW-0378">Hydrolase</keyword>
<dbReference type="CDD" id="cd16913">
    <property type="entry name" value="YkuD_like"/>
    <property type="match status" value="1"/>
</dbReference>
<keyword evidence="7 9" id="KW-0573">Peptidoglycan synthesis</keyword>
<evidence type="ECO:0000313" key="12">
    <source>
        <dbReference type="Proteomes" id="UP000248857"/>
    </source>
</evidence>
<keyword evidence="12" id="KW-1185">Reference proteome</keyword>
<dbReference type="GO" id="GO:0018104">
    <property type="term" value="P:peptidoglycan-protein cross-linking"/>
    <property type="evidence" value="ECO:0007669"/>
    <property type="project" value="TreeGrafter"/>
</dbReference>
<dbReference type="UniPathway" id="UPA00219"/>
<dbReference type="InterPro" id="IPR038063">
    <property type="entry name" value="Transpep_catalytic_dom"/>
</dbReference>
<dbReference type="InterPro" id="IPR050979">
    <property type="entry name" value="LD-transpeptidase"/>
</dbReference>
<evidence type="ECO:0000256" key="2">
    <source>
        <dbReference type="ARBA" id="ARBA00005992"/>
    </source>
</evidence>
<evidence type="ECO:0000256" key="6">
    <source>
        <dbReference type="ARBA" id="ARBA00022960"/>
    </source>
</evidence>
<keyword evidence="4 11" id="KW-0808">Transferase</keyword>
<sequence>MRYSFMPLVGSAIIASLLVSHRIALASEDLAVAPLPGLPESSSFLPATEEPQILKLNLTKRQVTIFRSGKAFKSYPVAVGKDGWGTPVGEHEIKTMYRNPPWKNPFKGGVIPGGDPANPLGKRWIGFWTDDKNWIGFHGTPNRGSVGQAASHGCVRMYNEDVEELYELVKIGTPVIVHR</sequence>
<evidence type="ECO:0000256" key="3">
    <source>
        <dbReference type="ARBA" id="ARBA00022676"/>
    </source>
</evidence>
<protein>
    <submittedName>
        <fullName evidence="11">L,D-transpeptidase YkuD</fullName>
        <ecNumber evidence="11">2.-.-.-</ecNumber>
    </submittedName>
</protein>
<comment type="caution">
    <text evidence="11">The sequence shown here is derived from an EMBL/GenBank/DDBJ whole genome shotgun (WGS) entry which is preliminary data.</text>
</comment>
<keyword evidence="6 9" id="KW-0133">Cell shape</keyword>
<dbReference type="OrthoDB" id="9787225at2"/>
<dbReference type="GO" id="GO:0005576">
    <property type="term" value="C:extracellular region"/>
    <property type="evidence" value="ECO:0007669"/>
    <property type="project" value="TreeGrafter"/>
</dbReference>
<dbReference type="Pfam" id="PF03734">
    <property type="entry name" value="YkuD"/>
    <property type="match status" value="1"/>
</dbReference>
<dbReference type="Gene3D" id="2.40.440.10">
    <property type="entry name" value="L,D-transpeptidase catalytic domain-like"/>
    <property type="match status" value="1"/>
</dbReference>
<evidence type="ECO:0000256" key="7">
    <source>
        <dbReference type="ARBA" id="ARBA00022984"/>
    </source>
</evidence>
<feature type="domain" description="L,D-TPase catalytic" evidence="10">
    <location>
        <begin position="52"/>
        <end position="178"/>
    </location>
</feature>
<feature type="active site" description="Proton donor/acceptor" evidence="9">
    <location>
        <position position="138"/>
    </location>
</feature>
<dbReference type="Proteomes" id="UP000248857">
    <property type="component" value="Unassembled WGS sequence"/>
</dbReference>
<evidence type="ECO:0000256" key="4">
    <source>
        <dbReference type="ARBA" id="ARBA00022679"/>
    </source>
</evidence>
<evidence type="ECO:0000313" key="11">
    <source>
        <dbReference type="EMBL" id="PZD72282.1"/>
    </source>
</evidence>
<dbReference type="EMBL" id="PQWO01000011">
    <property type="protein sequence ID" value="PZD72282.1"/>
    <property type="molecule type" value="Genomic_DNA"/>
</dbReference>
<name>A0A2W1JN03_9CYAN</name>
<dbReference type="PROSITE" id="PS52029">
    <property type="entry name" value="LD_TPASE"/>
    <property type="match status" value="1"/>
</dbReference>
<comment type="similarity">
    <text evidence="2">Belongs to the YkuD family.</text>
</comment>
<proteinExistence type="inferred from homology"/>
<comment type="pathway">
    <text evidence="1 9">Cell wall biogenesis; peptidoglycan biosynthesis.</text>
</comment>
<organism evidence="11 12">
    <name type="scientific">Acaryochloris thomasi RCC1774</name>
    <dbReference type="NCBI Taxonomy" id="1764569"/>
    <lineage>
        <taxon>Bacteria</taxon>
        <taxon>Bacillati</taxon>
        <taxon>Cyanobacteriota</taxon>
        <taxon>Cyanophyceae</taxon>
        <taxon>Acaryochloridales</taxon>
        <taxon>Acaryochloridaceae</taxon>
        <taxon>Acaryochloris</taxon>
        <taxon>Acaryochloris thomasi</taxon>
    </lineage>
</organism>
<evidence type="ECO:0000259" key="10">
    <source>
        <dbReference type="PROSITE" id="PS52029"/>
    </source>
</evidence>
<dbReference type="SUPFAM" id="SSF141523">
    <property type="entry name" value="L,D-transpeptidase catalytic domain-like"/>
    <property type="match status" value="1"/>
</dbReference>
<dbReference type="GO" id="GO:0071972">
    <property type="term" value="F:peptidoglycan L,D-transpeptidase activity"/>
    <property type="evidence" value="ECO:0007669"/>
    <property type="project" value="TreeGrafter"/>
</dbReference>
<accession>A0A2W1JN03</accession>
<keyword evidence="3" id="KW-0328">Glycosyltransferase</keyword>
<evidence type="ECO:0000256" key="8">
    <source>
        <dbReference type="ARBA" id="ARBA00023316"/>
    </source>
</evidence>
<dbReference type="GO" id="GO:0071555">
    <property type="term" value="P:cell wall organization"/>
    <property type="evidence" value="ECO:0007669"/>
    <property type="project" value="UniProtKB-UniRule"/>
</dbReference>
<evidence type="ECO:0000256" key="5">
    <source>
        <dbReference type="ARBA" id="ARBA00022801"/>
    </source>
</evidence>
<dbReference type="GO" id="GO:0016757">
    <property type="term" value="F:glycosyltransferase activity"/>
    <property type="evidence" value="ECO:0007669"/>
    <property type="project" value="UniProtKB-KW"/>
</dbReference>
<dbReference type="GO" id="GO:0008360">
    <property type="term" value="P:regulation of cell shape"/>
    <property type="evidence" value="ECO:0007669"/>
    <property type="project" value="UniProtKB-UniRule"/>
</dbReference>
<reference evidence="11 12" key="1">
    <citation type="journal article" date="2018" name="Sci. Rep.">
        <title>A novel species of the marine cyanobacterium Acaryochloris with a unique pigment content and lifestyle.</title>
        <authorList>
            <person name="Partensky F."/>
            <person name="Six C."/>
            <person name="Ratin M."/>
            <person name="Garczarek L."/>
            <person name="Vaulot D."/>
            <person name="Probert I."/>
            <person name="Calteau A."/>
            <person name="Gourvil P."/>
            <person name="Marie D."/>
            <person name="Grebert T."/>
            <person name="Bouchier C."/>
            <person name="Le Panse S."/>
            <person name="Gachenot M."/>
            <person name="Rodriguez F."/>
            <person name="Garrido J.L."/>
        </authorList>
    </citation>
    <scope>NUCLEOTIDE SEQUENCE [LARGE SCALE GENOMIC DNA]</scope>
    <source>
        <strain evidence="11 12">RCC1774</strain>
    </source>
</reference>
<dbReference type="AlphaFoldDB" id="A0A2W1JN03"/>